<evidence type="ECO:0000313" key="1">
    <source>
        <dbReference type="EMBL" id="ONM26814.1"/>
    </source>
</evidence>
<dbReference type="AlphaFoldDB" id="A0A1D6F6C3"/>
<gene>
    <name evidence="1" type="ORF">ZEAMMB73_Zm00001d007424</name>
</gene>
<dbReference type="OMA" id="CALAYMF"/>
<proteinExistence type="predicted"/>
<reference evidence="1" key="1">
    <citation type="submission" date="2015-12" db="EMBL/GenBank/DDBJ databases">
        <title>Update maize B73 reference genome by single molecule sequencing technologies.</title>
        <authorList>
            <consortium name="Maize Genome Sequencing Project"/>
            <person name="Ware D."/>
        </authorList>
    </citation>
    <scope>NUCLEOTIDE SEQUENCE [LARGE SCALE GENOMIC DNA]</scope>
    <source>
        <tissue evidence="1">Seedling</tissue>
    </source>
</reference>
<sequence>MVSIYQEALWCTSSTMIWLHLQALWKNLLVEINVLKRLDATLL</sequence>
<protein>
    <submittedName>
        <fullName evidence="1">Long chain base biosynthesis protein 1</fullName>
    </submittedName>
</protein>
<name>A0A1D6F6C3_MAIZE</name>
<accession>A0A1D6F6C3</accession>
<dbReference type="EMBL" id="CM007648">
    <property type="protein sequence ID" value="ONM26814.1"/>
    <property type="molecule type" value="Genomic_DNA"/>
</dbReference>
<organism evidence="1">
    <name type="scientific">Zea mays</name>
    <name type="common">Maize</name>
    <dbReference type="NCBI Taxonomy" id="4577"/>
    <lineage>
        <taxon>Eukaryota</taxon>
        <taxon>Viridiplantae</taxon>
        <taxon>Streptophyta</taxon>
        <taxon>Embryophyta</taxon>
        <taxon>Tracheophyta</taxon>
        <taxon>Spermatophyta</taxon>
        <taxon>Magnoliopsida</taxon>
        <taxon>Liliopsida</taxon>
        <taxon>Poales</taxon>
        <taxon>Poaceae</taxon>
        <taxon>PACMAD clade</taxon>
        <taxon>Panicoideae</taxon>
        <taxon>Andropogonodae</taxon>
        <taxon>Andropogoneae</taxon>
        <taxon>Tripsacinae</taxon>
        <taxon>Zea</taxon>
    </lineage>
</organism>